<dbReference type="Gene3D" id="3.30.56.10">
    <property type="match status" value="2"/>
</dbReference>
<dbReference type="PANTHER" id="PTHR10947:SF0">
    <property type="entry name" value="PHENYLALANINE--TRNA LIGASE BETA SUBUNIT"/>
    <property type="match status" value="1"/>
</dbReference>
<dbReference type="SUPFAM" id="SSF56037">
    <property type="entry name" value="PheT/TilS domain"/>
    <property type="match status" value="1"/>
</dbReference>
<dbReference type="PANTHER" id="PTHR10947">
    <property type="entry name" value="PHENYLALANYL-TRNA SYNTHETASE BETA CHAIN AND LEUCINE-RICH REPEAT-CONTAINING PROTEIN 47"/>
    <property type="match status" value="1"/>
</dbReference>
<dbReference type="HAMAP" id="MF_00283">
    <property type="entry name" value="Phe_tRNA_synth_beta1"/>
    <property type="match status" value="1"/>
</dbReference>
<dbReference type="Gene3D" id="3.30.930.10">
    <property type="entry name" value="Bira Bifunctional Protein, Domain 2"/>
    <property type="match status" value="1"/>
</dbReference>
<sequence>MIAPFSWLREYVDIDCTPQELEEKLFSCGFEVENLEEVGARISRVVVGLVTSCEPIEGTHLHLCEVDCGSEGKFQICCGADNVEAGKKFPTALVGATVCETNKERTEIVGTATIQAGKLRGYDSFGMLCSGMELGLNEDLYPGAGYNGLLVLPDDAAPGADVKPIVGLDDWLFDIAITANRPDCQGIYGIAREVAAVLGKEMKPLPVSYREEKTEPHTLQVEVEAPQYCPRYEAHAVKDVKIASSPAWLRRRLSLVGVSAISNMVDITNYVMLELGQPMHAFDRRDLAGDRIVVRTAKEGEKLVTLDEQELTLTESNLLICDGEKPVGLAGIMGGLNSEIKDTTTAVVFEAAKFARDNIRRSARALGKRTDASAHFEKGTDEYTVELAMKRALHLTEELGAGTVTDECAGKNTGNSIEKRPLTVSLARVNGVLGIEVPGEAVCRILANLDMEPELEGDALRLKIPAYREDMESYQDVAEEVIRFYGYEHLVPSFLKSAEVTSGGLNERQRRELKLKETLAGGGMYEAIHYSFFSPADLKLFRYPEGSEALRAIRILNPISEELSLMRTVLSPSMANAVMRNQKAGNLSGRLFELAKVFIPKSLPLTDYPEERAHLAFAFFGKEESFFTLKGALDLAAESLHVKFRYEASTEPFTHPYQTAAVYVGEVKVGYLGKLAYDIAGELNLRTDAYLAELDLDTIESLPHEPVYFTPLPKFPEVQRDLALVMDKAISCEQVVNLIQGCSPLIREVKLFDIYEGAPIPPTKKSLAFTLTFRPEEKAFAPEELDKLTQEILEKLKTSCDIALRV</sequence>
<dbReference type="SMART" id="SM00873">
    <property type="entry name" value="B3_4"/>
    <property type="match status" value="1"/>
</dbReference>
<keyword evidence="8 15" id="KW-0547">Nucleotide-binding</keyword>
<evidence type="ECO:0000256" key="7">
    <source>
        <dbReference type="ARBA" id="ARBA00022723"/>
    </source>
</evidence>
<dbReference type="AlphaFoldDB" id="A0AA36Y669"/>
<dbReference type="GO" id="GO:0000049">
    <property type="term" value="F:tRNA binding"/>
    <property type="evidence" value="ECO:0007669"/>
    <property type="project" value="UniProtKB-UniRule"/>
</dbReference>
<evidence type="ECO:0000256" key="15">
    <source>
        <dbReference type="HAMAP-Rule" id="MF_00283"/>
    </source>
</evidence>
<feature type="domain" description="FDX-ACB" evidence="18">
    <location>
        <begin position="713"/>
        <end position="805"/>
    </location>
</feature>
<accession>A0AA36Y669</accession>
<dbReference type="FunFam" id="3.50.40.10:FF:000001">
    <property type="entry name" value="Phenylalanine--tRNA ligase beta subunit"/>
    <property type="match status" value="1"/>
</dbReference>
<dbReference type="NCBIfam" id="TIGR00472">
    <property type="entry name" value="pheT_bact"/>
    <property type="match status" value="1"/>
</dbReference>
<evidence type="ECO:0000256" key="16">
    <source>
        <dbReference type="PROSITE-ProRule" id="PRU00209"/>
    </source>
</evidence>
<dbReference type="Pfam" id="PF03484">
    <property type="entry name" value="B5"/>
    <property type="match status" value="1"/>
</dbReference>
<dbReference type="CDD" id="cd00769">
    <property type="entry name" value="PheRS_beta_core"/>
    <property type="match status" value="1"/>
</dbReference>
<evidence type="ECO:0000256" key="1">
    <source>
        <dbReference type="ARBA" id="ARBA00004496"/>
    </source>
</evidence>
<dbReference type="SUPFAM" id="SSF55681">
    <property type="entry name" value="Class II aaRS and biotin synthetases"/>
    <property type="match status" value="1"/>
</dbReference>
<evidence type="ECO:0000256" key="13">
    <source>
        <dbReference type="ARBA" id="ARBA00023146"/>
    </source>
</evidence>
<dbReference type="CDD" id="cd02796">
    <property type="entry name" value="tRNA_bind_bactPheRS"/>
    <property type="match status" value="1"/>
</dbReference>
<dbReference type="EC" id="6.1.1.20" evidence="15"/>
<dbReference type="PROSITE" id="PS51483">
    <property type="entry name" value="B5"/>
    <property type="match status" value="1"/>
</dbReference>
<dbReference type="Gene3D" id="3.30.70.380">
    <property type="entry name" value="Ferrodoxin-fold anticodon-binding domain"/>
    <property type="match status" value="1"/>
</dbReference>
<dbReference type="RefSeq" id="WP_009532373.1">
    <property type="nucleotide sequence ID" value="NZ_JH590861.1"/>
</dbReference>
<keyword evidence="10 15" id="KW-0460">Magnesium</keyword>
<dbReference type="InterPro" id="IPR005147">
    <property type="entry name" value="tRNA_synthase_B5-dom"/>
</dbReference>
<dbReference type="SMART" id="SM00874">
    <property type="entry name" value="B5"/>
    <property type="match status" value="1"/>
</dbReference>
<keyword evidence="13 15" id="KW-0030">Aminoacyl-tRNA synthetase</keyword>
<dbReference type="GO" id="GO:0000287">
    <property type="term" value="F:magnesium ion binding"/>
    <property type="evidence" value="ECO:0007669"/>
    <property type="project" value="UniProtKB-UniRule"/>
</dbReference>
<feature type="domain" description="TRNA-binding" evidence="17">
    <location>
        <begin position="39"/>
        <end position="163"/>
    </location>
</feature>
<dbReference type="InterPro" id="IPR045864">
    <property type="entry name" value="aa-tRNA-synth_II/BPL/LPL"/>
</dbReference>
<feature type="binding site" evidence="15">
    <location>
        <position position="470"/>
    </location>
    <ligand>
        <name>Mg(2+)</name>
        <dbReference type="ChEBI" id="CHEBI:18420"/>
        <note>shared with alpha subunit</note>
    </ligand>
</feature>
<reference evidence="20 21" key="1">
    <citation type="submission" date="2011-10" db="EMBL/GenBank/DDBJ databases">
        <title>The Genome Sequence of Lachnospiraceae bacterium ACC2.</title>
        <authorList>
            <consortium name="The Broad Institute Genome Sequencing Platform"/>
            <person name="Earl A."/>
            <person name="Ward D."/>
            <person name="Feldgarden M."/>
            <person name="Gevers D."/>
            <person name="Sizova M."/>
            <person name="Hazen A."/>
            <person name="Epstein S."/>
            <person name="Young S.K."/>
            <person name="Zeng Q."/>
            <person name="Gargeya S."/>
            <person name="Fitzgerald M."/>
            <person name="Haas B."/>
            <person name="Abouelleil A."/>
            <person name="Alvarado L."/>
            <person name="Arachchi H.M."/>
            <person name="Berlin A."/>
            <person name="Brown A."/>
            <person name="Chapman S.B."/>
            <person name="Chen Z."/>
            <person name="Dunbar C."/>
            <person name="Freedman E."/>
            <person name="Gearin G."/>
            <person name="Goldberg J."/>
            <person name="Griggs A."/>
            <person name="Gujja S."/>
            <person name="Heiman D."/>
            <person name="Howarth C."/>
            <person name="Larson L."/>
            <person name="Lui A."/>
            <person name="MacDonald P.J.P."/>
            <person name="Montmayeur A."/>
            <person name="Murphy C."/>
            <person name="Neiman D."/>
            <person name="Pearson M."/>
            <person name="Priest M."/>
            <person name="Roberts A."/>
            <person name="Saif S."/>
            <person name="Shea T."/>
            <person name="Shenoy N."/>
            <person name="Sisk P."/>
            <person name="Stolte C."/>
            <person name="Sykes S."/>
            <person name="Wortman J."/>
            <person name="Nusbaum C."/>
            <person name="Birren B."/>
        </authorList>
    </citation>
    <scope>NUCLEOTIDE SEQUENCE [LARGE SCALE GENOMIC DNA]</scope>
    <source>
        <strain evidence="20 21">ACC2</strain>
    </source>
</reference>
<dbReference type="Pfam" id="PF17759">
    <property type="entry name" value="tRNA_synthFbeta"/>
    <property type="match status" value="1"/>
</dbReference>
<dbReference type="PROSITE" id="PS51447">
    <property type="entry name" value="FDX_ACB"/>
    <property type="match status" value="1"/>
</dbReference>
<dbReference type="Pfam" id="PF01588">
    <property type="entry name" value="tRNA_bind"/>
    <property type="match status" value="1"/>
</dbReference>
<organism evidence="20 21">
    <name type="scientific">Stomatobaculum longum</name>
    <dbReference type="NCBI Taxonomy" id="796942"/>
    <lineage>
        <taxon>Bacteria</taxon>
        <taxon>Bacillati</taxon>
        <taxon>Bacillota</taxon>
        <taxon>Clostridia</taxon>
        <taxon>Lachnospirales</taxon>
        <taxon>Lachnospiraceae</taxon>
        <taxon>Stomatobaculum</taxon>
    </lineage>
</organism>
<evidence type="ECO:0000256" key="10">
    <source>
        <dbReference type="ARBA" id="ARBA00022842"/>
    </source>
</evidence>
<comment type="similarity">
    <text evidence="2 15">Belongs to the phenylalanyl-tRNA synthetase beta subunit family. Type 1 subfamily.</text>
</comment>
<dbReference type="InterPro" id="IPR045060">
    <property type="entry name" value="Phe-tRNA-ligase_IIc_bsu"/>
</dbReference>
<comment type="caution">
    <text evidence="20">The sequence shown here is derived from an EMBL/GenBank/DDBJ whole genome shotgun (WGS) entry which is preliminary data.</text>
</comment>
<evidence type="ECO:0000259" key="19">
    <source>
        <dbReference type="PROSITE" id="PS51483"/>
    </source>
</evidence>
<evidence type="ECO:0000256" key="8">
    <source>
        <dbReference type="ARBA" id="ARBA00022741"/>
    </source>
</evidence>
<evidence type="ECO:0000259" key="18">
    <source>
        <dbReference type="PROSITE" id="PS51447"/>
    </source>
</evidence>
<feature type="domain" description="B5" evidence="19">
    <location>
        <begin position="417"/>
        <end position="492"/>
    </location>
</feature>
<feature type="binding site" evidence="15">
    <location>
        <position position="480"/>
    </location>
    <ligand>
        <name>Mg(2+)</name>
        <dbReference type="ChEBI" id="CHEBI:18420"/>
        <note>shared with alpha subunit</note>
    </ligand>
</feature>
<comment type="catalytic activity">
    <reaction evidence="14 15">
        <text>tRNA(Phe) + L-phenylalanine + ATP = L-phenylalanyl-tRNA(Phe) + AMP + diphosphate + H(+)</text>
        <dbReference type="Rhea" id="RHEA:19413"/>
        <dbReference type="Rhea" id="RHEA-COMP:9668"/>
        <dbReference type="Rhea" id="RHEA-COMP:9699"/>
        <dbReference type="ChEBI" id="CHEBI:15378"/>
        <dbReference type="ChEBI" id="CHEBI:30616"/>
        <dbReference type="ChEBI" id="CHEBI:33019"/>
        <dbReference type="ChEBI" id="CHEBI:58095"/>
        <dbReference type="ChEBI" id="CHEBI:78442"/>
        <dbReference type="ChEBI" id="CHEBI:78531"/>
        <dbReference type="ChEBI" id="CHEBI:456215"/>
        <dbReference type="EC" id="6.1.1.20"/>
    </reaction>
</comment>
<feature type="binding site" evidence="15">
    <location>
        <position position="476"/>
    </location>
    <ligand>
        <name>Mg(2+)</name>
        <dbReference type="ChEBI" id="CHEBI:18420"/>
        <note>shared with alpha subunit</note>
    </ligand>
</feature>
<dbReference type="GO" id="GO:0140096">
    <property type="term" value="F:catalytic activity, acting on a protein"/>
    <property type="evidence" value="ECO:0007669"/>
    <property type="project" value="UniProtKB-ARBA"/>
</dbReference>
<keyword evidence="7 15" id="KW-0479">Metal-binding</keyword>
<dbReference type="PROSITE" id="PS50886">
    <property type="entry name" value="TRBD"/>
    <property type="match status" value="1"/>
</dbReference>
<protein>
    <recommendedName>
        <fullName evidence="15">Phenylalanine--tRNA ligase beta subunit</fullName>
        <ecNumber evidence="15">6.1.1.20</ecNumber>
    </recommendedName>
    <alternativeName>
        <fullName evidence="15">Phenylalanyl-tRNA synthetase beta subunit</fullName>
        <shortName evidence="15">PheRS</shortName>
    </alternativeName>
</protein>
<keyword evidence="12 15" id="KW-0648">Protein biosynthesis</keyword>
<dbReference type="Pfam" id="PF03483">
    <property type="entry name" value="B3_4"/>
    <property type="match status" value="1"/>
</dbReference>
<dbReference type="EMBL" id="AGEL01000004">
    <property type="protein sequence ID" value="EHO17686.1"/>
    <property type="molecule type" value="Genomic_DNA"/>
</dbReference>
<comment type="subunit">
    <text evidence="3 15">Tetramer of two alpha and two beta subunits.</text>
</comment>
<evidence type="ECO:0000256" key="5">
    <source>
        <dbReference type="ARBA" id="ARBA00022555"/>
    </source>
</evidence>
<evidence type="ECO:0000256" key="3">
    <source>
        <dbReference type="ARBA" id="ARBA00011209"/>
    </source>
</evidence>
<evidence type="ECO:0000256" key="11">
    <source>
        <dbReference type="ARBA" id="ARBA00022884"/>
    </source>
</evidence>
<keyword evidence="4 15" id="KW-0963">Cytoplasm</keyword>
<dbReference type="GeneID" id="86940316"/>
<keyword evidence="11 16" id="KW-0694">RNA-binding</keyword>
<evidence type="ECO:0000256" key="14">
    <source>
        <dbReference type="ARBA" id="ARBA00049255"/>
    </source>
</evidence>
<dbReference type="GO" id="GO:0005524">
    <property type="term" value="F:ATP binding"/>
    <property type="evidence" value="ECO:0007669"/>
    <property type="project" value="UniProtKB-UniRule"/>
</dbReference>
<feature type="binding site" evidence="15">
    <location>
        <position position="479"/>
    </location>
    <ligand>
        <name>Mg(2+)</name>
        <dbReference type="ChEBI" id="CHEBI:18420"/>
        <note>shared with alpha subunit</note>
    </ligand>
</feature>
<dbReference type="InterPro" id="IPR036690">
    <property type="entry name" value="Fdx_antiC-bd_sf"/>
</dbReference>
<dbReference type="SUPFAM" id="SSF54991">
    <property type="entry name" value="Anticodon-binding domain of PheRS"/>
    <property type="match status" value="1"/>
</dbReference>
<dbReference type="SMART" id="SM00896">
    <property type="entry name" value="FDX-ACB"/>
    <property type="match status" value="1"/>
</dbReference>
<dbReference type="InterPro" id="IPR004532">
    <property type="entry name" value="Phe-tRNA-ligase_IIc_bsu_bact"/>
</dbReference>
<dbReference type="Pfam" id="PF03147">
    <property type="entry name" value="FDX-ACB"/>
    <property type="match status" value="1"/>
</dbReference>
<evidence type="ECO:0000256" key="9">
    <source>
        <dbReference type="ARBA" id="ARBA00022840"/>
    </source>
</evidence>
<evidence type="ECO:0000256" key="2">
    <source>
        <dbReference type="ARBA" id="ARBA00008653"/>
    </source>
</evidence>
<keyword evidence="6 15" id="KW-0436">Ligase</keyword>
<keyword evidence="21" id="KW-1185">Reference proteome</keyword>
<proteinExistence type="inferred from homology"/>
<dbReference type="InterPro" id="IPR012340">
    <property type="entry name" value="NA-bd_OB-fold"/>
</dbReference>
<comment type="subcellular location">
    <subcellularLocation>
        <location evidence="1 15">Cytoplasm</location>
    </subcellularLocation>
</comment>
<name>A0AA36Y669_9FIRM</name>
<evidence type="ECO:0000256" key="12">
    <source>
        <dbReference type="ARBA" id="ARBA00022917"/>
    </source>
</evidence>
<gene>
    <name evidence="15" type="primary">pheT</name>
    <name evidence="20" type="ORF">HMPREF9623_00540</name>
</gene>
<dbReference type="InterPro" id="IPR005146">
    <property type="entry name" value="B3/B4_tRNA-bd"/>
</dbReference>
<dbReference type="SUPFAM" id="SSF46955">
    <property type="entry name" value="Putative DNA-binding domain"/>
    <property type="match status" value="1"/>
</dbReference>
<evidence type="ECO:0000256" key="6">
    <source>
        <dbReference type="ARBA" id="ARBA00022598"/>
    </source>
</evidence>
<dbReference type="Gene3D" id="2.40.50.140">
    <property type="entry name" value="Nucleic acid-binding proteins"/>
    <property type="match status" value="1"/>
</dbReference>
<dbReference type="Gene3D" id="3.50.40.10">
    <property type="entry name" value="Phenylalanyl-trna Synthetase, Chain B, domain 3"/>
    <property type="match status" value="1"/>
</dbReference>
<dbReference type="InterPro" id="IPR002547">
    <property type="entry name" value="tRNA-bd_dom"/>
</dbReference>
<keyword evidence="9 15" id="KW-0067">ATP-binding</keyword>
<evidence type="ECO:0000259" key="17">
    <source>
        <dbReference type="PROSITE" id="PS50886"/>
    </source>
</evidence>
<dbReference type="InterPro" id="IPR041616">
    <property type="entry name" value="PheRS_beta_core"/>
</dbReference>
<dbReference type="GO" id="GO:0004826">
    <property type="term" value="F:phenylalanine-tRNA ligase activity"/>
    <property type="evidence" value="ECO:0007669"/>
    <property type="project" value="UniProtKB-UniRule"/>
</dbReference>
<keyword evidence="5 16" id="KW-0820">tRNA-binding</keyword>
<dbReference type="GO" id="GO:0016740">
    <property type="term" value="F:transferase activity"/>
    <property type="evidence" value="ECO:0007669"/>
    <property type="project" value="UniProtKB-ARBA"/>
</dbReference>
<evidence type="ECO:0000313" key="20">
    <source>
        <dbReference type="EMBL" id="EHO17686.1"/>
    </source>
</evidence>
<comment type="cofactor">
    <cofactor evidence="15">
        <name>Mg(2+)</name>
        <dbReference type="ChEBI" id="CHEBI:18420"/>
    </cofactor>
    <text evidence="15">Binds 2 magnesium ions per tetramer.</text>
</comment>
<dbReference type="Proteomes" id="UP000018466">
    <property type="component" value="Unassembled WGS sequence"/>
</dbReference>
<dbReference type="InterPro" id="IPR033714">
    <property type="entry name" value="tRNA_bind_bactPheRS"/>
</dbReference>
<dbReference type="GO" id="GO:0009328">
    <property type="term" value="C:phenylalanine-tRNA ligase complex"/>
    <property type="evidence" value="ECO:0007669"/>
    <property type="project" value="TreeGrafter"/>
</dbReference>
<dbReference type="SUPFAM" id="SSF50249">
    <property type="entry name" value="Nucleic acid-binding proteins"/>
    <property type="match status" value="1"/>
</dbReference>
<evidence type="ECO:0000313" key="21">
    <source>
        <dbReference type="Proteomes" id="UP000018466"/>
    </source>
</evidence>
<dbReference type="GO" id="GO:0006432">
    <property type="term" value="P:phenylalanyl-tRNA aminoacylation"/>
    <property type="evidence" value="ECO:0007669"/>
    <property type="project" value="UniProtKB-UniRule"/>
</dbReference>
<dbReference type="InterPro" id="IPR009061">
    <property type="entry name" value="DNA-bd_dom_put_sf"/>
</dbReference>
<evidence type="ECO:0000256" key="4">
    <source>
        <dbReference type="ARBA" id="ARBA00022490"/>
    </source>
</evidence>
<dbReference type="InterPro" id="IPR020825">
    <property type="entry name" value="Phe-tRNA_synthase-like_B3/B4"/>
</dbReference>
<dbReference type="InterPro" id="IPR005121">
    <property type="entry name" value="Fdx_antiC-bd"/>
</dbReference>